<dbReference type="KEGG" id="serw:FY030_04505"/>
<sequence length="206" mass="21701">MSTAFRAGFVLVTGAIFVLSAVLDLRTDPTGAGAQLASGWGWPYAILGPLLTALATVILVRDPRQGFGWALAWLGCFWARDCLAQSWVRFAIGYDEALAGSNLALWLLNRAAAFLPVTIALLLLLFPTGRFLAGRWRLASWAATVAMVLAALVIVVAPAYNLPDVAAPAVDVNLGPIDRPEAAKLHAGGRAEAIAKARDAGLGRPT</sequence>
<organism evidence="2 3">
    <name type="scientific">Ornithinimicrobium pratense</name>
    <dbReference type="NCBI Taxonomy" id="2593973"/>
    <lineage>
        <taxon>Bacteria</taxon>
        <taxon>Bacillati</taxon>
        <taxon>Actinomycetota</taxon>
        <taxon>Actinomycetes</taxon>
        <taxon>Micrococcales</taxon>
        <taxon>Ornithinimicrobiaceae</taxon>
        <taxon>Ornithinimicrobium</taxon>
    </lineage>
</organism>
<dbReference type="AlphaFoldDB" id="A0A5J6V2I9"/>
<dbReference type="RefSeq" id="WP_158060469.1">
    <property type="nucleotide sequence ID" value="NZ_CP044427.1"/>
</dbReference>
<gene>
    <name evidence="2" type="ORF">FY030_04505</name>
</gene>
<evidence type="ECO:0000256" key="1">
    <source>
        <dbReference type="SAM" id="Phobius"/>
    </source>
</evidence>
<keyword evidence="3" id="KW-1185">Reference proteome</keyword>
<evidence type="ECO:0000313" key="3">
    <source>
        <dbReference type="Proteomes" id="UP000326546"/>
    </source>
</evidence>
<name>A0A5J6V2I9_9MICO</name>
<feature type="transmembrane region" description="Helical" evidence="1">
    <location>
        <begin position="67"/>
        <end position="87"/>
    </location>
</feature>
<keyword evidence="1" id="KW-0812">Transmembrane</keyword>
<dbReference type="EMBL" id="CP044427">
    <property type="protein sequence ID" value="QFG68079.1"/>
    <property type="molecule type" value="Genomic_DNA"/>
</dbReference>
<keyword evidence="1" id="KW-1133">Transmembrane helix</keyword>
<feature type="transmembrane region" description="Helical" evidence="1">
    <location>
        <begin position="138"/>
        <end position="160"/>
    </location>
</feature>
<feature type="transmembrane region" description="Helical" evidence="1">
    <location>
        <begin position="40"/>
        <end position="60"/>
    </location>
</feature>
<keyword evidence="1" id="KW-0472">Membrane</keyword>
<dbReference type="Proteomes" id="UP000326546">
    <property type="component" value="Chromosome"/>
</dbReference>
<accession>A0A5J6V2I9</accession>
<reference evidence="2 3" key="1">
    <citation type="submission" date="2019-09" db="EMBL/GenBank/DDBJ databases">
        <title>Serinicoccus pratensis sp. nov., isolated from meadow soil.</title>
        <authorList>
            <person name="Zhang W."/>
        </authorList>
    </citation>
    <scope>NUCLEOTIDE SEQUENCE [LARGE SCALE GENOMIC DNA]</scope>
    <source>
        <strain evidence="2 3">W204</strain>
    </source>
</reference>
<protein>
    <submittedName>
        <fullName evidence="2">Uncharacterized protein</fullName>
    </submittedName>
</protein>
<dbReference type="OrthoDB" id="227596at2"/>
<feature type="transmembrane region" description="Helical" evidence="1">
    <location>
        <begin position="107"/>
        <end position="126"/>
    </location>
</feature>
<proteinExistence type="predicted"/>
<evidence type="ECO:0000313" key="2">
    <source>
        <dbReference type="EMBL" id="QFG68079.1"/>
    </source>
</evidence>